<keyword evidence="6" id="KW-0833">Ubl conjugation pathway</keyword>
<evidence type="ECO:0000256" key="2">
    <source>
        <dbReference type="ARBA" id="ARBA00022679"/>
    </source>
</evidence>
<name>A0A4Y7TRD2_COPMI</name>
<evidence type="ECO:0000313" key="12">
    <source>
        <dbReference type="Proteomes" id="UP000298030"/>
    </source>
</evidence>
<dbReference type="SMART" id="SM00184">
    <property type="entry name" value="RING"/>
    <property type="match status" value="1"/>
</dbReference>
<dbReference type="PANTHER" id="PTHR22770">
    <property type="entry name" value="UBIQUITIN CONJUGATING ENZYME 7 INTERACTING PROTEIN-RELATED"/>
    <property type="match status" value="1"/>
</dbReference>
<feature type="domain" description="RING-type" evidence="9">
    <location>
        <begin position="62"/>
        <end position="109"/>
    </location>
</feature>
<evidence type="ECO:0000259" key="10">
    <source>
        <dbReference type="PROSITE" id="PS51873"/>
    </source>
</evidence>
<dbReference type="Pfam" id="PF13639">
    <property type="entry name" value="zf-RING_2"/>
    <property type="match status" value="1"/>
</dbReference>
<evidence type="ECO:0000256" key="1">
    <source>
        <dbReference type="ARBA" id="ARBA00004906"/>
    </source>
</evidence>
<dbReference type="SMART" id="SM00647">
    <property type="entry name" value="IBR"/>
    <property type="match status" value="2"/>
</dbReference>
<dbReference type="GO" id="GO:0000151">
    <property type="term" value="C:ubiquitin ligase complex"/>
    <property type="evidence" value="ECO:0007669"/>
    <property type="project" value="TreeGrafter"/>
</dbReference>
<dbReference type="Gene3D" id="3.30.40.10">
    <property type="entry name" value="Zinc/RING finger domain, C3HC4 (zinc finger)"/>
    <property type="match status" value="1"/>
</dbReference>
<dbReference type="Proteomes" id="UP000298030">
    <property type="component" value="Unassembled WGS sequence"/>
</dbReference>
<dbReference type="STRING" id="71717.A0A4Y7TRD2"/>
<sequence>MLYSREQLSPNWRKRLSTASIVAQHPLSSSFSSLDVLEEVDLTDFRIPHLNYAEEEPQKQTCSICFEDYGSSDMARLPDCNHAFCCECLTGHVRAKLSDMVFPIYCPLCVLNLAMEDPTEIDQRTLNHLSGILDPEEYDKFETLQLSIYAMSLQCPDCEHEMMVARDDLDNVLLTCPRDACRSQWCRACHSTVTSCVKSHKCTQDARFRRLMRRKKWRYCPGCRTPIQRDQGCTHMTCSVPGCGTHFCYRCGGHIWRPGDRSNSWSAAKFHNRWCRMVFPFGTRCPIM</sequence>
<evidence type="ECO:0000256" key="8">
    <source>
        <dbReference type="PROSITE-ProRule" id="PRU00175"/>
    </source>
</evidence>
<evidence type="ECO:0000313" key="11">
    <source>
        <dbReference type="EMBL" id="TEB36740.1"/>
    </source>
</evidence>
<proteinExistence type="predicted"/>
<dbReference type="InterPro" id="IPR017907">
    <property type="entry name" value="Znf_RING_CS"/>
</dbReference>
<dbReference type="InterPro" id="IPR001841">
    <property type="entry name" value="Znf_RING"/>
</dbReference>
<keyword evidence="3" id="KW-0479">Metal-binding</keyword>
<dbReference type="PANTHER" id="PTHR22770:SF13">
    <property type="entry name" value="RING-TYPE DOMAIN-CONTAINING PROTEIN"/>
    <property type="match status" value="1"/>
</dbReference>
<keyword evidence="5 8" id="KW-0863">Zinc-finger</keyword>
<dbReference type="GO" id="GO:0004842">
    <property type="term" value="F:ubiquitin-protein transferase activity"/>
    <property type="evidence" value="ECO:0007669"/>
    <property type="project" value="TreeGrafter"/>
</dbReference>
<comment type="pathway">
    <text evidence="1">Protein modification; protein ubiquitination.</text>
</comment>
<organism evidence="11 12">
    <name type="scientific">Coprinellus micaceus</name>
    <name type="common">Glistening ink-cap mushroom</name>
    <name type="synonym">Coprinus micaceus</name>
    <dbReference type="NCBI Taxonomy" id="71717"/>
    <lineage>
        <taxon>Eukaryota</taxon>
        <taxon>Fungi</taxon>
        <taxon>Dikarya</taxon>
        <taxon>Basidiomycota</taxon>
        <taxon>Agaricomycotina</taxon>
        <taxon>Agaricomycetes</taxon>
        <taxon>Agaricomycetidae</taxon>
        <taxon>Agaricales</taxon>
        <taxon>Agaricineae</taxon>
        <taxon>Psathyrellaceae</taxon>
        <taxon>Coprinellus</taxon>
    </lineage>
</organism>
<dbReference type="CDD" id="cd22584">
    <property type="entry name" value="Rcat_RBR_unk"/>
    <property type="match status" value="1"/>
</dbReference>
<dbReference type="PROSITE" id="PS50089">
    <property type="entry name" value="ZF_RING_2"/>
    <property type="match status" value="1"/>
</dbReference>
<dbReference type="InterPro" id="IPR051628">
    <property type="entry name" value="LUBAC_E3_Ligases"/>
</dbReference>
<evidence type="ECO:0000256" key="5">
    <source>
        <dbReference type="ARBA" id="ARBA00022771"/>
    </source>
</evidence>
<evidence type="ECO:0000259" key="9">
    <source>
        <dbReference type="PROSITE" id="PS50089"/>
    </source>
</evidence>
<dbReference type="Gene3D" id="1.20.120.1750">
    <property type="match status" value="1"/>
</dbReference>
<evidence type="ECO:0000256" key="4">
    <source>
        <dbReference type="ARBA" id="ARBA00022737"/>
    </source>
</evidence>
<dbReference type="GO" id="GO:0097039">
    <property type="term" value="P:protein linear polyubiquitination"/>
    <property type="evidence" value="ECO:0007669"/>
    <property type="project" value="TreeGrafter"/>
</dbReference>
<protein>
    <recommendedName>
        <fullName evidence="13">RING-type domain-containing protein</fullName>
    </recommendedName>
</protein>
<dbReference type="Pfam" id="PF22191">
    <property type="entry name" value="IBR_1"/>
    <property type="match status" value="1"/>
</dbReference>
<evidence type="ECO:0000256" key="3">
    <source>
        <dbReference type="ARBA" id="ARBA00022723"/>
    </source>
</evidence>
<comment type="caution">
    <text evidence="11">The sequence shown here is derived from an EMBL/GenBank/DDBJ whole genome shotgun (WGS) entry which is preliminary data.</text>
</comment>
<dbReference type="InterPro" id="IPR013083">
    <property type="entry name" value="Znf_RING/FYVE/PHD"/>
</dbReference>
<keyword evidence="7" id="KW-0862">Zinc</keyword>
<gene>
    <name evidence="11" type="ORF">FA13DRAFT_1727098</name>
</gene>
<evidence type="ECO:0000256" key="7">
    <source>
        <dbReference type="ARBA" id="ARBA00022833"/>
    </source>
</evidence>
<dbReference type="AlphaFoldDB" id="A0A4Y7TRD2"/>
<reference evidence="11 12" key="1">
    <citation type="journal article" date="2019" name="Nat. Ecol. Evol.">
        <title>Megaphylogeny resolves global patterns of mushroom evolution.</title>
        <authorList>
            <person name="Varga T."/>
            <person name="Krizsan K."/>
            <person name="Foldi C."/>
            <person name="Dima B."/>
            <person name="Sanchez-Garcia M."/>
            <person name="Sanchez-Ramirez S."/>
            <person name="Szollosi G.J."/>
            <person name="Szarkandi J.G."/>
            <person name="Papp V."/>
            <person name="Albert L."/>
            <person name="Andreopoulos W."/>
            <person name="Angelini C."/>
            <person name="Antonin V."/>
            <person name="Barry K.W."/>
            <person name="Bougher N.L."/>
            <person name="Buchanan P."/>
            <person name="Buyck B."/>
            <person name="Bense V."/>
            <person name="Catcheside P."/>
            <person name="Chovatia M."/>
            <person name="Cooper J."/>
            <person name="Damon W."/>
            <person name="Desjardin D."/>
            <person name="Finy P."/>
            <person name="Geml J."/>
            <person name="Haridas S."/>
            <person name="Hughes K."/>
            <person name="Justo A."/>
            <person name="Karasinski D."/>
            <person name="Kautmanova I."/>
            <person name="Kiss B."/>
            <person name="Kocsube S."/>
            <person name="Kotiranta H."/>
            <person name="LaButti K.M."/>
            <person name="Lechner B.E."/>
            <person name="Liimatainen K."/>
            <person name="Lipzen A."/>
            <person name="Lukacs Z."/>
            <person name="Mihaltcheva S."/>
            <person name="Morgado L.N."/>
            <person name="Niskanen T."/>
            <person name="Noordeloos M.E."/>
            <person name="Ohm R.A."/>
            <person name="Ortiz-Santana B."/>
            <person name="Ovrebo C."/>
            <person name="Racz N."/>
            <person name="Riley R."/>
            <person name="Savchenko A."/>
            <person name="Shiryaev A."/>
            <person name="Soop K."/>
            <person name="Spirin V."/>
            <person name="Szebenyi C."/>
            <person name="Tomsovsky M."/>
            <person name="Tulloss R.E."/>
            <person name="Uehling J."/>
            <person name="Grigoriev I.V."/>
            <person name="Vagvolgyi C."/>
            <person name="Papp T."/>
            <person name="Martin F.M."/>
            <person name="Miettinen O."/>
            <person name="Hibbett D.S."/>
            <person name="Nagy L.G."/>
        </authorList>
    </citation>
    <scope>NUCLEOTIDE SEQUENCE [LARGE SCALE GENOMIC DNA]</scope>
    <source>
        <strain evidence="11 12">FP101781</strain>
    </source>
</reference>
<dbReference type="EMBL" id="QPFP01000005">
    <property type="protein sequence ID" value="TEB36740.1"/>
    <property type="molecule type" value="Genomic_DNA"/>
</dbReference>
<evidence type="ECO:0008006" key="13">
    <source>
        <dbReference type="Google" id="ProtNLM"/>
    </source>
</evidence>
<dbReference type="GO" id="GO:0043130">
    <property type="term" value="F:ubiquitin binding"/>
    <property type="evidence" value="ECO:0007669"/>
    <property type="project" value="TreeGrafter"/>
</dbReference>
<accession>A0A4Y7TRD2</accession>
<dbReference type="GO" id="GO:0043161">
    <property type="term" value="P:proteasome-mediated ubiquitin-dependent protein catabolic process"/>
    <property type="evidence" value="ECO:0007669"/>
    <property type="project" value="TreeGrafter"/>
</dbReference>
<keyword evidence="12" id="KW-1185">Reference proteome</keyword>
<evidence type="ECO:0000256" key="6">
    <source>
        <dbReference type="ARBA" id="ARBA00022786"/>
    </source>
</evidence>
<dbReference type="SUPFAM" id="SSF57850">
    <property type="entry name" value="RING/U-box"/>
    <property type="match status" value="2"/>
</dbReference>
<keyword evidence="4" id="KW-0677">Repeat</keyword>
<feature type="domain" description="RING-type" evidence="10">
    <location>
        <begin position="58"/>
        <end position="275"/>
    </location>
</feature>
<dbReference type="PROSITE" id="PS00518">
    <property type="entry name" value="ZF_RING_1"/>
    <property type="match status" value="1"/>
</dbReference>
<dbReference type="InterPro" id="IPR002867">
    <property type="entry name" value="IBR_dom"/>
</dbReference>
<dbReference type="PROSITE" id="PS51873">
    <property type="entry name" value="TRIAD"/>
    <property type="match status" value="1"/>
</dbReference>
<dbReference type="GO" id="GO:0008270">
    <property type="term" value="F:zinc ion binding"/>
    <property type="evidence" value="ECO:0007669"/>
    <property type="project" value="UniProtKB-KW"/>
</dbReference>
<dbReference type="InterPro" id="IPR044066">
    <property type="entry name" value="TRIAD_supradom"/>
</dbReference>
<dbReference type="OrthoDB" id="1431934at2759"/>
<keyword evidence="2" id="KW-0808">Transferase</keyword>